<protein>
    <submittedName>
        <fullName evidence="1">Uncharacterized protein</fullName>
    </submittedName>
</protein>
<evidence type="ECO:0000313" key="1">
    <source>
        <dbReference type="EMBL" id="GJC82390.1"/>
    </source>
</evidence>
<dbReference type="Proteomes" id="UP001055172">
    <property type="component" value="Unassembled WGS sequence"/>
</dbReference>
<dbReference type="AlphaFoldDB" id="A0AA37LR73"/>
<organism evidence="1 2">
    <name type="scientific">Colletotrichum liriopes</name>
    <dbReference type="NCBI Taxonomy" id="708192"/>
    <lineage>
        <taxon>Eukaryota</taxon>
        <taxon>Fungi</taxon>
        <taxon>Dikarya</taxon>
        <taxon>Ascomycota</taxon>
        <taxon>Pezizomycotina</taxon>
        <taxon>Sordariomycetes</taxon>
        <taxon>Hypocreomycetidae</taxon>
        <taxon>Glomerellales</taxon>
        <taxon>Glomerellaceae</taxon>
        <taxon>Colletotrichum</taxon>
        <taxon>Colletotrichum spaethianum species complex</taxon>
    </lineage>
</organism>
<gene>
    <name evidence="1" type="ORF">ColLi_05228</name>
</gene>
<sequence length="138" mass="14819">MFSFGAPLSLFKGVSKGCSFSLKDIPLLPKGIPFMLKSPISPMEGSIVTLEGDCVVSLGYPRLAKGLDGGPKASKRCLVGLSLFAKKHSLAAHPGHFVFQVEDIMFFLISELPNAECQPGNGLVRLTVPFAFYMIEGI</sequence>
<accession>A0AA37LR73</accession>
<comment type="caution">
    <text evidence="1">The sequence shown here is derived from an EMBL/GenBank/DDBJ whole genome shotgun (WGS) entry which is preliminary data.</text>
</comment>
<keyword evidence="2" id="KW-1185">Reference proteome</keyword>
<reference evidence="1 2" key="1">
    <citation type="submission" date="2021-07" db="EMBL/GenBank/DDBJ databases">
        <title>Genome data of Colletotrichum spaethianum.</title>
        <authorList>
            <person name="Utami Y.D."/>
            <person name="Hiruma K."/>
        </authorList>
    </citation>
    <scope>NUCLEOTIDE SEQUENCE [LARGE SCALE GENOMIC DNA]</scope>
    <source>
        <strain evidence="1 2">MAFF 242679</strain>
    </source>
</reference>
<name>A0AA37LR73_9PEZI</name>
<dbReference type="EMBL" id="BPPX01000009">
    <property type="protein sequence ID" value="GJC82390.1"/>
    <property type="molecule type" value="Genomic_DNA"/>
</dbReference>
<proteinExistence type="predicted"/>
<evidence type="ECO:0000313" key="2">
    <source>
        <dbReference type="Proteomes" id="UP001055172"/>
    </source>
</evidence>